<comment type="caution">
    <text evidence="3">The sequence shown here is derived from an EMBL/GenBank/DDBJ whole genome shotgun (WGS) entry which is preliminary data.</text>
</comment>
<feature type="domain" description="OLD protein-like TOPRIM" evidence="2">
    <location>
        <begin position="341"/>
        <end position="407"/>
    </location>
</feature>
<evidence type="ECO:0000259" key="1">
    <source>
        <dbReference type="Pfam" id="PF13175"/>
    </source>
</evidence>
<dbReference type="InterPro" id="IPR051396">
    <property type="entry name" value="Bact_Antivir_Def_Nuclease"/>
</dbReference>
<evidence type="ECO:0000259" key="2">
    <source>
        <dbReference type="Pfam" id="PF20469"/>
    </source>
</evidence>
<evidence type="ECO:0008006" key="5">
    <source>
        <dbReference type="Google" id="ProtNLM"/>
    </source>
</evidence>
<protein>
    <recommendedName>
        <fullName evidence="5">ATP-dependent endonuclease</fullName>
    </recommendedName>
</protein>
<dbReference type="Pfam" id="PF20469">
    <property type="entry name" value="OLD-like_TOPRIM"/>
    <property type="match status" value="1"/>
</dbReference>
<dbReference type="Gene3D" id="3.40.50.300">
    <property type="entry name" value="P-loop containing nucleotide triphosphate hydrolases"/>
    <property type="match status" value="1"/>
</dbReference>
<dbReference type="Pfam" id="PF13175">
    <property type="entry name" value="AAA_15"/>
    <property type="match status" value="1"/>
</dbReference>
<reference evidence="3 4" key="1">
    <citation type="submission" date="2024-02" db="EMBL/GenBank/DDBJ databases">
        <title>Herpetosiphon gulosus NBRC 112829.</title>
        <authorList>
            <person name="Ichikawa N."/>
            <person name="Katano-Makiyama Y."/>
            <person name="Hidaka K."/>
        </authorList>
    </citation>
    <scope>NUCLEOTIDE SEQUENCE [LARGE SCALE GENOMIC DNA]</scope>
    <source>
        <strain evidence="3 4">NBRC 112829</strain>
    </source>
</reference>
<evidence type="ECO:0000313" key="4">
    <source>
        <dbReference type="Proteomes" id="UP001428290"/>
    </source>
</evidence>
<keyword evidence="4" id="KW-1185">Reference proteome</keyword>
<dbReference type="SUPFAM" id="SSF52540">
    <property type="entry name" value="P-loop containing nucleoside triphosphate hydrolases"/>
    <property type="match status" value="1"/>
</dbReference>
<feature type="domain" description="Endonuclease GajA/Old nuclease/RecF-like AAA" evidence="1">
    <location>
        <begin position="82"/>
        <end position="291"/>
    </location>
</feature>
<proteinExistence type="predicted"/>
<dbReference type="PANTHER" id="PTHR43581:SF4">
    <property type="entry name" value="ATP_GTP PHOSPHATASE"/>
    <property type="match status" value="1"/>
</dbReference>
<dbReference type="EMBL" id="BAABRU010000041">
    <property type="protein sequence ID" value="GAA5531279.1"/>
    <property type="molecule type" value="Genomic_DNA"/>
</dbReference>
<evidence type="ECO:0000313" key="3">
    <source>
        <dbReference type="EMBL" id="GAA5531279.1"/>
    </source>
</evidence>
<dbReference type="InterPro" id="IPR041685">
    <property type="entry name" value="AAA_GajA/Old/RecF-like"/>
</dbReference>
<organism evidence="3 4">
    <name type="scientific">Herpetosiphon gulosus</name>
    <dbReference type="NCBI Taxonomy" id="1973496"/>
    <lineage>
        <taxon>Bacteria</taxon>
        <taxon>Bacillati</taxon>
        <taxon>Chloroflexota</taxon>
        <taxon>Chloroflexia</taxon>
        <taxon>Herpetosiphonales</taxon>
        <taxon>Herpetosiphonaceae</taxon>
        <taxon>Herpetosiphon</taxon>
    </lineage>
</organism>
<dbReference type="CDD" id="cd01026">
    <property type="entry name" value="TOPRIM_OLD"/>
    <property type="match status" value="1"/>
</dbReference>
<gene>
    <name evidence="3" type="ORF">Hgul01_05104</name>
</gene>
<accession>A0ABP9X7D3</accession>
<dbReference type="Proteomes" id="UP001428290">
    <property type="component" value="Unassembled WGS sequence"/>
</dbReference>
<dbReference type="PANTHER" id="PTHR43581">
    <property type="entry name" value="ATP/GTP PHOSPHATASE"/>
    <property type="match status" value="1"/>
</dbReference>
<sequence length="548" mass="61996">MLRLTDFWEGLGQPLPDDAVIHISVDLANFQDNDDLNAILSDYIIRTDPLPYVARLNYVFRKIAGRDDDEASVSQYGFHLYGADDETRKIDVRQRRWMPFDLLQALRDAENDLSTFRRSPLQPLLKRAFAQIPSDQLTSISTSIQEAQNKLSYNEHISELETRIITKLTAMTGPIHAIATTLRVASARSDALMRAIRLYIDEGVRDIGEASLGSANLLYIALKTLEIQEALDQRERHHSFFAIEEPEAHLHPHLQRLAYRHFLRSRYVREDSEIQHSQQTILMTTHSPHIVSISPLRSLVLMKRNIKGDATIAVSTVGIDWDNSEVADLERYLEVTRGEILFSRAVLLVEGDAEEYIIPVLARLLGYDLDEQGISVCSISGTHFEPYIKLLGPRALNIPFAIITDFDPAKDDSETSRHVNGPQRVRKLLDILCPENDHTTLSEKQCLTKGQENGIFVNEYTLEVDLFQAGGHDAICKTIIELSTNGAARKRAEAWRTNPSIVDIEWLLKDITGISKGRFAQNLSRRLSQDSCPEYIKNAISYLVGKAL</sequence>
<name>A0ABP9X7D3_9CHLR</name>
<dbReference type="InterPro" id="IPR027417">
    <property type="entry name" value="P-loop_NTPase"/>
</dbReference>
<dbReference type="InterPro" id="IPR034139">
    <property type="entry name" value="TOPRIM_OLD"/>
</dbReference>